<dbReference type="EnsemblMetazoa" id="CLYHEMT002448.1">
    <property type="protein sequence ID" value="CLYHEMP002448.1"/>
    <property type="gene ID" value="CLYHEMG002448"/>
</dbReference>
<evidence type="ECO:0000256" key="6">
    <source>
        <dbReference type="ARBA" id="ARBA00022989"/>
    </source>
</evidence>
<dbReference type="PANTHER" id="PTHR43394">
    <property type="entry name" value="ATP-DEPENDENT PERMEASE MDL1, MITOCHONDRIAL"/>
    <property type="match status" value="1"/>
</dbReference>
<protein>
    <submittedName>
        <fullName evidence="12">Uncharacterized protein</fullName>
    </submittedName>
</protein>
<dbReference type="PROSITE" id="PS50929">
    <property type="entry name" value="ABC_TM1F"/>
    <property type="match status" value="1"/>
</dbReference>
<keyword evidence="13" id="KW-1185">Reference proteome</keyword>
<dbReference type="InterPro" id="IPR003593">
    <property type="entry name" value="AAA+_ATPase"/>
</dbReference>
<dbReference type="SUPFAM" id="SSF52540">
    <property type="entry name" value="P-loop containing nucleoside triphosphate hydrolases"/>
    <property type="match status" value="1"/>
</dbReference>
<keyword evidence="5" id="KW-0067">ATP-binding</keyword>
<keyword evidence="4" id="KW-0547">Nucleotide-binding</keyword>
<evidence type="ECO:0000256" key="7">
    <source>
        <dbReference type="ARBA" id="ARBA00023136"/>
    </source>
</evidence>
<dbReference type="CDD" id="cd03249">
    <property type="entry name" value="ABC_MTABC3_MDL1_MDL2"/>
    <property type="match status" value="1"/>
</dbReference>
<dbReference type="AlphaFoldDB" id="A0A7M5TVG0"/>
<dbReference type="PROSITE" id="PS00211">
    <property type="entry name" value="ABC_TRANSPORTER_1"/>
    <property type="match status" value="1"/>
</dbReference>
<keyword evidence="3 9" id="KW-0812">Transmembrane</keyword>
<name>A0A7M5TVG0_9CNID</name>
<dbReference type="InterPro" id="IPR027417">
    <property type="entry name" value="P-loop_NTPase"/>
</dbReference>
<proteinExistence type="predicted"/>
<feature type="compositionally biased region" description="Acidic residues" evidence="8">
    <location>
        <begin position="768"/>
        <end position="777"/>
    </location>
</feature>
<dbReference type="RefSeq" id="XP_066932037.1">
    <property type="nucleotide sequence ID" value="XM_067075936.1"/>
</dbReference>
<dbReference type="GO" id="GO:0090374">
    <property type="term" value="P:oligopeptide export from mitochondrion"/>
    <property type="evidence" value="ECO:0007669"/>
    <property type="project" value="TreeGrafter"/>
</dbReference>
<dbReference type="InterPro" id="IPR017871">
    <property type="entry name" value="ABC_transporter-like_CS"/>
</dbReference>
<dbReference type="GO" id="GO:0005743">
    <property type="term" value="C:mitochondrial inner membrane"/>
    <property type="evidence" value="ECO:0007669"/>
    <property type="project" value="UniProtKB-SubCell"/>
</dbReference>
<dbReference type="Gene3D" id="1.20.1560.10">
    <property type="entry name" value="ABC transporter type 1, transmembrane domain"/>
    <property type="match status" value="2"/>
</dbReference>
<dbReference type="GeneID" id="136819695"/>
<dbReference type="InterPro" id="IPR036640">
    <property type="entry name" value="ABC1_TM_sf"/>
</dbReference>
<feature type="transmembrane region" description="Helical" evidence="9">
    <location>
        <begin position="136"/>
        <end position="159"/>
    </location>
</feature>
<evidence type="ECO:0000259" key="11">
    <source>
        <dbReference type="PROSITE" id="PS50929"/>
    </source>
</evidence>
<feature type="transmembrane region" description="Helical" evidence="9">
    <location>
        <begin position="55"/>
        <end position="77"/>
    </location>
</feature>
<feature type="transmembrane region" description="Helical" evidence="9">
    <location>
        <begin position="425"/>
        <end position="449"/>
    </location>
</feature>
<evidence type="ECO:0000256" key="5">
    <source>
        <dbReference type="ARBA" id="ARBA00022840"/>
    </source>
</evidence>
<dbReference type="InterPro" id="IPR003439">
    <property type="entry name" value="ABC_transporter-like_ATP-bd"/>
</dbReference>
<comment type="subcellular location">
    <subcellularLocation>
        <location evidence="1">Mitochondrion inner membrane</location>
        <topology evidence="1">Multi-pass membrane protein</topology>
    </subcellularLocation>
</comment>
<dbReference type="Gene3D" id="3.40.50.300">
    <property type="entry name" value="P-loop containing nucleotide triphosphate hydrolases"/>
    <property type="match status" value="1"/>
</dbReference>
<dbReference type="PANTHER" id="PTHR43394:SF1">
    <property type="entry name" value="ATP-BINDING CASSETTE SUB-FAMILY B MEMBER 10, MITOCHONDRIAL"/>
    <property type="match status" value="1"/>
</dbReference>
<evidence type="ECO:0000313" key="13">
    <source>
        <dbReference type="Proteomes" id="UP000594262"/>
    </source>
</evidence>
<organism evidence="12 13">
    <name type="scientific">Clytia hemisphaerica</name>
    <dbReference type="NCBI Taxonomy" id="252671"/>
    <lineage>
        <taxon>Eukaryota</taxon>
        <taxon>Metazoa</taxon>
        <taxon>Cnidaria</taxon>
        <taxon>Hydrozoa</taxon>
        <taxon>Hydroidolina</taxon>
        <taxon>Leptothecata</taxon>
        <taxon>Obeliida</taxon>
        <taxon>Clytiidae</taxon>
        <taxon>Clytia</taxon>
    </lineage>
</organism>
<dbReference type="GO" id="GO:0005524">
    <property type="term" value="F:ATP binding"/>
    <property type="evidence" value="ECO:0007669"/>
    <property type="project" value="UniProtKB-KW"/>
</dbReference>
<feature type="compositionally biased region" description="Basic and acidic residues" evidence="8">
    <location>
        <begin position="778"/>
        <end position="787"/>
    </location>
</feature>
<dbReference type="Pfam" id="PF00664">
    <property type="entry name" value="ABC_membrane"/>
    <property type="match status" value="1"/>
</dbReference>
<accession>A0A7M5TVG0</accession>
<dbReference type="GO" id="GO:0015421">
    <property type="term" value="F:ABC-type oligopeptide transporter activity"/>
    <property type="evidence" value="ECO:0007669"/>
    <property type="project" value="TreeGrafter"/>
</dbReference>
<dbReference type="FunFam" id="1.20.1560.10:FF:000058">
    <property type="entry name" value="ABC transporter B family member 25"/>
    <property type="match status" value="1"/>
</dbReference>
<dbReference type="InterPro" id="IPR011527">
    <property type="entry name" value="ABC1_TM_dom"/>
</dbReference>
<feature type="transmembrane region" description="Helical" evidence="9">
    <location>
        <begin position="250"/>
        <end position="273"/>
    </location>
</feature>
<feature type="domain" description="ABC transporter" evidence="10">
    <location>
        <begin position="523"/>
        <end position="758"/>
    </location>
</feature>
<keyword evidence="7 9" id="KW-0472">Membrane</keyword>
<feature type="transmembrane region" description="Helical" evidence="9">
    <location>
        <begin position="98"/>
        <end position="116"/>
    </location>
</feature>
<feature type="region of interest" description="Disordered" evidence="8">
    <location>
        <begin position="766"/>
        <end position="807"/>
    </location>
</feature>
<feature type="transmembrane region" description="Helical" evidence="9">
    <location>
        <begin position="12"/>
        <end position="35"/>
    </location>
</feature>
<dbReference type="PROSITE" id="PS50893">
    <property type="entry name" value="ABC_TRANSPORTER_2"/>
    <property type="match status" value="1"/>
</dbReference>
<reference evidence="12" key="1">
    <citation type="submission" date="2021-01" db="UniProtKB">
        <authorList>
            <consortium name="EnsemblMetazoa"/>
        </authorList>
    </citation>
    <scope>IDENTIFICATION</scope>
</reference>
<feature type="domain" description="ABC transmembrane type-1" evidence="11">
    <location>
        <begin position="210"/>
        <end position="491"/>
    </location>
</feature>
<evidence type="ECO:0000256" key="3">
    <source>
        <dbReference type="ARBA" id="ARBA00022692"/>
    </source>
</evidence>
<evidence type="ECO:0000256" key="2">
    <source>
        <dbReference type="ARBA" id="ARBA00022448"/>
    </source>
</evidence>
<dbReference type="FunFam" id="3.40.50.300:FF:000403">
    <property type="entry name" value="ATP-binding cassette sub-family B member 8, mitochondrial"/>
    <property type="match status" value="1"/>
</dbReference>
<evidence type="ECO:0000313" key="12">
    <source>
        <dbReference type="EnsemblMetazoa" id="CLYHEMP002448.1"/>
    </source>
</evidence>
<keyword evidence="2" id="KW-0813">Transport</keyword>
<evidence type="ECO:0000256" key="9">
    <source>
        <dbReference type="SAM" id="Phobius"/>
    </source>
</evidence>
<feature type="transmembrane region" description="Helical" evidence="9">
    <location>
        <begin position="207"/>
        <end position="230"/>
    </location>
</feature>
<dbReference type="SUPFAM" id="SSF90123">
    <property type="entry name" value="ABC transporter transmembrane region"/>
    <property type="match status" value="1"/>
</dbReference>
<dbReference type="SMART" id="SM00382">
    <property type="entry name" value="AAA"/>
    <property type="match status" value="1"/>
</dbReference>
<dbReference type="Proteomes" id="UP000594262">
    <property type="component" value="Unplaced"/>
</dbReference>
<evidence type="ECO:0000256" key="1">
    <source>
        <dbReference type="ARBA" id="ARBA00004448"/>
    </source>
</evidence>
<dbReference type="Pfam" id="PF00005">
    <property type="entry name" value="ABC_tran"/>
    <property type="match status" value="1"/>
</dbReference>
<sequence length="807" mass="89001">MDQPQVTYRYPLIRYFSLFAIALVIDMLLSIFLWIGKPDKTEIMHTIKHYSIDKSVFDLACISVGRCILLIPILARLETKTIQNTQQGGGSRSGSQKILKFLSFILILGSIVFAIYKGVKVILSFEDGKEKDFKTTDYALCISFAIFSLLFSVTLLGYFQHLKRLACHYAQFGDDAEMGSDECADKNEPKKKVDVARLMSLLKPESLKIFVGTLGLIGSTVSNMLAPLWFGKVIQAAATGTMHDLNKQTLVLFLIYAVGGFAAFFRAWLYTLTGQSLVARIRKLLFAQIIAQEVAFFDTSRTGELMNRLSSDCQVLQNALSVNISMLLRYTLQIFGSIGIMFYVSPKLGGVLLAVIPLVGILAQRYGAYVRDVQKTFQDELAKSASSAEETISAVRTVRSFSQEPKARAEYDLAIDNSFNAGAKLALASGIFNAVIAVLTTGAIVLVLWYGGKLVHDGSMNVGNLTSFILYALNVAMAFAFLSSLYGDFMKAVGASIRIFELLDRSPELVPGTIQMNDAKVSMSFEDVYFTYPARPDNQILKGFSFEMNPGETIALVGPSGGGKSTVINLLERFYDPAQGLVKLGEHPMFDIDTDWFRKRVGIVSQEPVLFAKTIAENIAYGRDATKEEIEDAAKRANAHEFIDNFEEKYDTNVGERGIKLSGGQKQRIAIARALIMDPDILLLDEATSALDAESEHLVQEAIDRAMVGRTVLVIAHRLSTVRDASRVIVINKGTIAEQGTHEELLELNGVYKKLVLRQLEKNASDFNNEDADDENDGENKTDDGGDGKGNGGHRPSLIRQISDTLM</sequence>
<evidence type="ECO:0000256" key="4">
    <source>
        <dbReference type="ARBA" id="ARBA00022741"/>
    </source>
</evidence>
<feature type="transmembrane region" description="Helical" evidence="9">
    <location>
        <begin position="469"/>
        <end position="489"/>
    </location>
</feature>
<keyword evidence="6 9" id="KW-1133">Transmembrane helix</keyword>
<evidence type="ECO:0000256" key="8">
    <source>
        <dbReference type="SAM" id="MobiDB-lite"/>
    </source>
</evidence>
<dbReference type="OrthoDB" id="6500128at2759"/>
<evidence type="ECO:0000259" key="10">
    <source>
        <dbReference type="PROSITE" id="PS50893"/>
    </source>
</evidence>
<dbReference type="CDD" id="cd18780">
    <property type="entry name" value="ABC_6TM_AtABCB27_like"/>
    <property type="match status" value="1"/>
</dbReference>
<dbReference type="GO" id="GO:0016887">
    <property type="term" value="F:ATP hydrolysis activity"/>
    <property type="evidence" value="ECO:0007669"/>
    <property type="project" value="InterPro"/>
</dbReference>
<dbReference type="InterPro" id="IPR039421">
    <property type="entry name" value="Type_1_exporter"/>
</dbReference>